<sequence>MVKERNHDGSISLVESESIVHFYSLPVQLERTPNRLDVVVRFPYITKGIYTSFI</sequence>
<organism evidence="1">
    <name type="scientific">Lepeophtheirus salmonis</name>
    <name type="common">Salmon louse</name>
    <name type="synonym">Caligus salmonis</name>
    <dbReference type="NCBI Taxonomy" id="72036"/>
    <lineage>
        <taxon>Eukaryota</taxon>
        <taxon>Metazoa</taxon>
        <taxon>Ecdysozoa</taxon>
        <taxon>Arthropoda</taxon>
        <taxon>Crustacea</taxon>
        <taxon>Multicrustacea</taxon>
        <taxon>Hexanauplia</taxon>
        <taxon>Copepoda</taxon>
        <taxon>Siphonostomatoida</taxon>
        <taxon>Caligidae</taxon>
        <taxon>Lepeophtheirus</taxon>
    </lineage>
</organism>
<dbReference type="AlphaFoldDB" id="A0A0K2V1B3"/>
<protein>
    <submittedName>
        <fullName evidence="1">Uncharacterized protein</fullName>
    </submittedName>
</protein>
<reference evidence="1" key="1">
    <citation type="submission" date="2014-05" db="EMBL/GenBank/DDBJ databases">
        <authorList>
            <person name="Chronopoulou M."/>
        </authorList>
    </citation>
    <scope>NUCLEOTIDE SEQUENCE</scope>
    <source>
        <tissue evidence="1">Whole organism</tissue>
    </source>
</reference>
<evidence type="ECO:0000313" key="1">
    <source>
        <dbReference type="EMBL" id="CDW43771.1"/>
    </source>
</evidence>
<feature type="non-terminal residue" evidence="1">
    <location>
        <position position="54"/>
    </location>
</feature>
<dbReference type="EMBL" id="HACA01026410">
    <property type="protein sequence ID" value="CDW43771.1"/>
    <property type="molecule type" value="Transcribed_RNA"/>
</dbReference>
<proteinExistence type="predicted"/>
<accession>A0A0K2V1B3</accession>
<name>A0A0K2V1B3_LEPSM</name>